<keyword evidence="1" id="KW-0472">Membrane</keyword>
<name>A0A6A5K9W2_9PLEO</name>
<keyword evidence="1" id="KW-1133">Transmembrane helix</keyword>
<organism evidence="2 3">
    <name type="scientific">Decorospora gaudefroyi</name>
    <dbReference type="NCBI Taxonomy" id="184978"/>
    <lineage>
        <taxon>Eukaryota</taxon>
        <taxon>Fungi</taxon>
        <taxon>Dikarya</taxon>
        <taxon>Ascomycota</taxon>
        <taxon>Pezizomycotina</taxon>
        <taxon>Dothideomycetes</taxon>
        <taxon>Pleosporomycetidae</taxon>
        <taxon>Pleosporales</taxon>
        <taxon>Pleosporineae</taxon>
        <taxon>Pleosporaceae</taxon>
        <taxon>Decorospora</taxon>
    </lineage>
</organism>
<dbReference type="Proteomes" id="UP000800040">
    <property type="component" value="Unassembled WGS sequence"/>
</dbReference>
<feature type="transmembrane region" description="Helical" evidence="1">
    <location>
        <begin position="33"/>
        <end position="54"/>
    </location>
</feature>
<dbReference type="EMBL" id="ML975370">
    <property type="protein sequence ID" value="KAF1831224.1"/>
    <property type="molecule type" value="Genomic_DNA"/>
</dbReference>
<keyword evidence="1" id="KW-0812">Transmembrane</keyword>
<accession>A0A6A5K9W2</accession>
<dbReference type="AlphaFoldDB" id="A0A6A5K9W2"/>
<feature type="non-terminal residue" evidence="2">
    <location>
        <position position="1"/>
    </location>
</feature>
<protein>
    <submittedName>
        <fullName evidence="2">Uncharacterized protein</fullName>
    </submittedName>
</protein>
<evidence type="ECO:0000313" key="2">
    <source>
        <dbReference type="EMBL" id="KAF1831224.1"/>
    </source>
</evidence>
<dbReference type="OrthoDB" id="3774226at2759"/>
<gene>
    <name evidence="2" type="ORF">BDW02DRAFT_607070</name>
</gene>
<reference evidence="2" key="1">
    <citation type="submission" date="2020-01" db="EMBL/GenBank/DDBJ databases">
        <authorList>
            <consortium name="DOE Joint Genome Institute"/>
            <person name="Haridas S."/>
            <person name="Albert R."/>
            <person name="Binder M."/>
            <person name="Bloem J."/>
            <person name="Labutti K."/>
            <person name="Salamov A."/>
            <person name="Andreopoulos B."/>
            <person name="Baker S.E."/>
            <person name="Barry K."/>
            <person name="Bills G."/>
            <person name="Bluhm B.H."/>
            <person name="Cannon C."/>
            <person name="Castanera R."/>
            <person name="Culley D.E."/>
            <person name="Daum C."/>
            <person name="Ezra D."/>
            <person name="Gonzalez J.B."/>
            <person name="Henrissat B."/>
            <person name="Kuo A."/>
            <person name="Liang C."/>
            <person name="Lipzen A."/>
            <person name="Lutzoni F."/>
            <person name="Magnuson J."/>
            <person name="Mondo S."/>
            <person name="Nolan M."/>
            <person name="Ohm R."/>
            <person name="Pangilinan J."/>
            <person name="Park H.-J."/>
            <person name="Ramirez L."/>
            <person name="Alfaro M."/>
            <person name="Sun H."/>
            <person name="Tritt A."/>
            <person name="Yoshinaga Y."/>
            <person name="Zwiers L.-H."/>
            <person name="Turgeon B.G."/>
            <person name="Goodwin S.B."/>
            <person name="Spatafora J.W."/>
            <person name="Crous P.W."/>
            <person name="Grigoriev I.V."/>
        </authorList>
    </citation>
    <scope>NUCLEOTIDE SEQUENCE</scope>
    <source>
        <strain evidence="2">P77</strain>
    </source>
</reference>
<evidence type="ECO:0000313" key="3">
    <source>
        <dbReference type="Proteomes" id="UP000800040"/>
    </source>
</evidence>
<keyword evidence="3" id="KW-1185">Reference proteome</keyword>
<evidence type="ECO:0000256" key="1">
    <source>
        <dbReference type="SAM" id="Phobius"/>
    </source>
</evidence>
<proteinExistence type="predicted"/>
<sequence length="71" mass="8357">YYTKFRHNTAKLNCSCGRVKTPKHMLFYRKTRCCTLAGLSLHFLFLYIYILSFVHSYTINLVLHSPSISHT</sequence>